<accession>A0A0M3IDF8</accession>
<evidence type="ECO:0000313" key="3">
    <source>
        <dbReference type="WBParaSite" id="ALUE_0001605401-mRNA-1"/>
    </source>
</evidence>
<protein>
    <submittedName>
        <fullName evidence="3">Cytochrome b</fullName>
    </submittedName>
</protein>
<feature type="transmembrane region" description="Helical" evidence="1">
    <location>
        <begin position="24"/>
        <end position="40"/>
    </location>
</feature>
<keyword evidence="1" id="KW-0472">Membrane</keyword>
<dbReference type="Proteomes" id="UP000036681">
    <property type="component" value="Unplaced"/>
</dbReference>
<dbReference type="AlphaFoldDB" id="A0A0M3IDF8"/>
<dbReference type="WBParaSite" id="ALUE_0001605401-mRNA-1">
    <property type="protein sequence ID" value="ALUE_0001605401-mRNA-1"/>
    <property type="gene ID" value="ALUE_0001605401"/>
</dbReference>
<keyword evidence="1" id="KW-1133">Transmembrane helix</keyword>
<keyword evidence="1" id="KW-0812">Transmembrane</keyword>
<reference evidence="3" key="1">
    <citation type="submission" date="2017-02" db="UniProtKB">
        <authorList>
            <consortium name="WormBaseParasite"/>
        </authorList>
    </citation>
    <scope>IDENTIFICATION</scope>
</reference>
<keyword evidence="2" id="KW-1185">Reference proteome</keyword>
<organism evidence="2 3">
    <name type="scientific">Ascaris lumbricoides</name>
    <name type="common">Giant roundworm</name>
    <dbReference type="NCBI Taxonomy" id="6252"/>
    <lineage>
        <taxon>Eukaryota</taxon>
        <taxon>Metazoa</taxon>
        <taxon>Ecdysozoa</taxon>
        <taxon>Nematoda</taxon>
        <taxon>Chromadorea</taxon>
        <taxon>Rhabditida</taxon>
        <taxon>Spirurina</taxon>
        <taxon>Ascaridomorpha</taxon>
        <taxon>Ascaridoidea</taxon>
        <taxon>Ascarididae</taxon>
        <taxon>Ascaris</taxon>
    </lineage>
</organism>
<name>A0A0M3IDF8_ASCLU</name>
<evidence type="ECO:0000313" key="2">
    <source>
        <dbReference type="Proteomes" id="UP000036681"/>
    </source>
</evidence>
<sequence>MRELDGLIHSHRPALPLLFYEHDVVWLFIIYFVASLLIGDDHSAEEDGSRLEE</sequence>
<proteinExistence type="predicted"/>
<evidence type="ECO:0000256" key="1">
    <source>
        <dbReference type="SAM" id="Phobius"/>
    </source>
</evidence>